<keyword evidence="2" id="KW-1185">Reference proteome</keyword>
<proteinExistence type="predicted"/>
<sequence length="165" mass="18088">MTSAPPPPPGWSLKEVVPQSQQEAQDAVLGYLKRTLAVLPAGTVLDTKGQPGSGHTAWCEDEPKDPKNVPVHLLVIGDIKVPGDMDPKTLITKVGDTWRSWGWYVFERDGFNKPNQFGYGPDGYRLQIEMSNPPSYPPTLTAISPCFPGTLARDDLRFPMVVSAQ</sequence>
<protein>
    <submittedName>
        <fullName evidence="1">Uncharacterized protein</fullName>
    </submittedName>
</protein>
<dbReference type="RefSeq" id="WP_172507203.1">
    <property type="nucleotide sequence ID" value="NZ_JACKTJ010000015.1"/>
</dbReference>
<dbReference type="AlphaFoldDB" id="A0AAD1HKX8"/>
<evidence type="ECO:0000313" key="1">
    <source>
        <dbReference type="EMBL" id="BBX06609.1"/>
    </source>
</evidence>
<evidence type="ECO:0000313" key="2">
    <source>
        <dbReference type="Proteomes" id="UP000467327"/>
    </source>
</evidence>
<gene>
    <name evidence="1" type="ORF">MAIC_14120</name>
</gene>
<dbReference type="EMBL" id="AP022561">
    <property type="protein sequence ID" value="BBX06609.1"/>
    <property type="molecule type" value="Genomic_DNA"/>
</dbReference>
<reference evidence="1 2" key="1">
    <citation type="journal article" date="2019" name="Emerg. Microbes Infect.">
        <title>Comprehensive subspecies identification of 175 nontuberculous mycobacteria species based on 7547 genomic profiles.</title>
        <authorList>
            <person name="Matsumoto Y."/>
            <person name="Kinjo T."/>
            <person name="Motooka D."/>
            <person name="Nabeya D."/>
            <person name="Jung N."/>
            <person name="Uechi K."/>
            <person name="Horii T."/>
            <person name="Iida T."/>
            <person name="Fujita J."/>
            <person name="Nakamura S."/>
        </authorList>
    </citation>
    <scope>NUCLEOTIDE SEQUENCE [LARGE SCALE GENOMIC DNA]</scope>
    <source>
        <strain evidence="1 2">JCM 6376</strain>
    </source>
</reference>
<accession>A0AAD1HKX8</accession>
<dbReference type="Proteomes" id="UP000467327">
    <property type="component" value="Chromosome"/>
</dbReference>
<dbReference type="KEGG" id="maic:MAIC_14120"/>
<name>A0AAD1HKX8_9MYCO</name>
<organism evidence="1 2">
    <name type="scientific">Mycolicibacterium aichiense</name>
    <dbReference type="NCBI Taxonomy" id="1799"/>
    <lineage>
        <taxon>Bacteria</taxon>
        <taxon>Bacillati</taxon>
        <taxon>Actinomycetota</taxon>
        <taxon>Actinomycetes</taxon>
        <taxon>Mycobacteriales</taxon>
        <taxon>Mycobacteriaceae</taxon>
        <taxon>Mycolicibacterium</taxon>
    </lineage>
</organism>